<evidence type="ECO:0008006" key="4">
    <source>
        <dbReference type="Google" id="ProtNLM"/>
    </source>
</evidence>
<dbReference type="OrthoDB" id="5811976at2"/>
<reference evidence="3" key="1">
    <citation type="submission" date="2016-02" db="EMBL/GenBank/DDBJ databases">
        <authorList>
            <person name="Rodrigo-Torres Lidia"/>
            <person name="Arahal R.David."/>
        </authorList>
    </citation>
    <scope>NUCLEOTIDE SEQUENCE [LARGE SCALE GENOMIC DNA]</scope>
    <source>
        <strain evidence="3">CECT 8713</strain>
    </source>
</reference>
<sequence>MLLRFFSILVISLLGVLSWSSAKAKAADACSSVERQGWQVMEQSCEVGAGLWSKRPLKDEGRFWVQCGVVSQLPKPWFAKEIEAVLMQDKLVLRQEGDKYRCLVGPFERYSEAAIVKDVMTQRKVFASAFIRDVSLTEQAAKVSQSDKHKKKTTAQKIAKPAQKLRRYIDVGELKSPMPEIGEPHYSDKQNTWWRATLKQANQVCHQDGMQLVSEAKLKALSSTSDWKNTYPSRLPYWVAEMRAFDVVMGISMPLTIESALLVLCEP</sequence>
<dbReference type="AlphaFoldDB" id="A0A128FH65"/>
<dbReference type="EMBL" id="FIZY01000040">
    <property type="protein sequence ID" value="CZF85634.1"/>
    <property type="molecule type" value="Genomic_DNA"/>
</dbReference>
<gene>
    <name evidence="2" type="ORF">GMA8713_03677</name>
</gene>
<protein>
    <recommendedName>
        <fullName evidence="4">SPOR domain-containing protein</fullName>
    </recommendedName>
</protein>
<accession>A0A128FH65</accession>
<organism evidence="2 3">
    <name type="scientific">Grimontia marina</name>
    <dbReference type="NCBI Taxonomy" id="646534"/>
    <lineage>
        <taxon>Bacteria</taxon>
        <taxon>Pseudomonadati</taxon>
        <taxon>Pseudomonadota</taxon>
        <taxon>Gammaproteobacteria</taxon>
        <taxon>Vibrionales</taxon>
        <taxon>Vibrionaceae</taxon>
        <taxon>Grimontia</taxon>
    </lineage>
</organism>
<feature type="chain" id="PRO_5007282461" description="SPOR domain-containing protein" evidence="1">
    <location>
        <begin position="25"/>
        <end position="267"/>
    </location>
</feature>
<proteinExistence type="predicted"/>
<evidence type="ECO:0000313" key="3">
    <source>
        <dbReference type="Proteomes" id="UP000073601"/>
    </source>
</evidence>
<dbReference type="Proteomes" id="UP000073601">
    <property type="component" value="Unassembled WGS sequence"/>
</dbReference>
<evidence type="ECO:0000256" key="1">
    <source>
        <dbReference type="SAM" id="SignalP"/>
    </source>
</evidence>
<feature type="signal peptide" evidence="1">
    <location>
        <begin position="1"/>
        <end position="24"/>
    </location>
</feature>
<name>A0A128FH65_9GAMM</name>
<keyword evidence="3" id="KW-1185">Reference proteome</keyword>
<keyword evidence="1" id="KW-0732">Signal</keyword>
<dbReference type="RefSeq" id="WP_062712895.1">
    <property type="nucleotide sequence ID" value="NZ_CAWRCI010000040.1"/>
</dbReference>
<evidence type="ECO:0000313" key="2">
    <source>
        <dbReference type="EMBL" id="CZF85634.1"/>
    </source>
</evidence>